<dbReference type="SUPFAM" id="SSF57997">
    <property type="entry name" value="Tropomyosin"/>
    <property type="match status" value="1"/>
</dbReference>
<evidence type="ECO:0000256" key="1">
    <source>
        <dbReference type="SAM" id="Coils"/>
    </source>
</evidence>
<keyword evidence="4" id="KW-1185">Reference proteome</keyword>
<evidence type="ECO:0000313" key="4">
    <source>
        <dbReference type="Proteomes" id="UP001281447"/>
    </source>
</evidence>
<feature type="coiled-coil region" evidence="1">
    <location>
        <begin position="57"/>
        <end position="133"/>
    </location>
</feature>
<evidence type="ECO:0000259" key="2">
    <source>
        <dbReference type="Pfam" id="PF20155"/>
    </source>
</evidence>
<dbReference type="PANTHER" id="PTHR37813">
    <property type="entry name" value="FELS-2 PROPHAGE PROTEIN"/>
    <property type="match status" value="1"/>
</dbReference>
<gene>
    <name evidence="3" type="ORF">RWE15_23860</name>
</gene>
<dbReference type="PANTHER" id="PTHR37813:SF1">
    <property type="entry name" value="FELS-2 PROPHAGE PROTEIN"/>
    <property type="match status" value="1"/>
</dbReference>
<accession>A0ABU5CE30</accession>
<proteinExistence type="predicted"/>
<comment type="caution">
    <text evidence="3">The sequence shown here is derived from an EMBL/GenBank/DDBJ whole genome shotgun (WGS) entry which is preliminary data.</text>
</comment>
<dbReference type="NCBIfam" id="TIGR02675">
    <property type="entry name" value="tape_meas_nterm"/>
    <property type="match status" value="1"/>
</dbReference>
<dbReference type="Proteomes" id="UP001281447">
    <property type="component" value="Unassembled WGS sequence"/>
</dbReference>
<dbReference type="InterPro" id="IPR013491">
    <property type="entry name" value="Tape_meas_N"/>
</dbReference>
<dbReference type="EMBL" id="JAWDIP010000004">
    <property type="protein sequence ID" value="MDY0396774.1"/>
    <property type="molecule type" value="Genomic_DNA"/>
</dbReference>
<reference evidence="3 4" key="1">
    <citation type="submission" date="2023-10" db="EMBL/GenBank/DDBJ databases">
        <title>Virgibacillus halophilus 5B73C genome.</title>
        <authorList>
            <person name="Miliotis G."/>
            <person name="Sengupta P."/>
            <person name="Hameed A."/>
            <person name="Chuvochina M."/>
            <person name="Mcdonagh F."/>
            <person name="Simpson A.C."/>
            <person name="Singh N.K."/>
            <person name="Rekha P.D."/>
            <person name="Raman K."/>
            <person name="Hugenholtz P."/>
            <person name="Venkateswaran K."/>
        </authorList>
    </citation>
    <scope>NUCLEOTIDE SEQUENCE [LARGE SCALE GENOMIC DNA]</scope>
    <source>
        <strain evidence="3 4">5B73C</strain>
    </source>
</reference>
<protein>
    <submittedName>
        <fullName evidence="3">Tape measure protein</fullName>
    </submittedName>
</protein>
<dbReference type="Pfam" id="PF20155">
    <property type="entry name" value="TMP_3"/>
    <property type="match status" value="1"/>
</dbReference>
<feature type="domain" description="Tape measure protein N-terminal" evidence="2">
    <location>
        <begin position="193"/>
        <end position="328"/>
    </location>
</feature>
<organism evidence="3 4">
    <name type="scientific">Tigheibacillus halophilus</name>
    <dbReference type="NCBI Taxonomy" id="361280"/>
    <lineage>
        <taxon>Bacteria</taxon>
        <taxon>Bacillati</taxon>
        <taxon>Bacillota</taxon>
        <taxon>Bacilli</taxon>
        <taxon>Bacillales</taxon>
        <taxon>Bacillaceae</taxon>
        <taxon>Tigheibacillus</taxon>
    </lineage>
</organism>
<name>A0ABU5CE30_9BACI</name>
<evidence type="ECO:0000313" key="3">
    <source>
        <dbReference type="EMBL" id="MDY0396774.1"/>
    </source>
</evidence>
<keyword evidence="1" id="KW-0175">Coiled coil</keyword>
<sequence length="371" mass="41029">MEKIKGMAIELDLDHLSVDRGLKGLKDNLRTVNSEMKNNMSAFDHSEKSVGKYETRLMGLNKKLEVQKRAVAEAKKEYEDMVDEHGRGSKEAEKAAREYNNQAASLNNLERYIEKTKNELAEFEKQQRIANSSWTKIGDRLEAASGGFRKISEKSGEVGRSLTNKITKPALVAGGAVAGLTSAFGWKRLVGLDSAQAQLKGLGYTTKEVGRISDQVTRAIDGGMTTMAEGTAVAAGALAAGVKEGKELERYIKLVGDAAVGANRSVDEMAMIFNRVQGSGKLMTQELNSIEQGMPGFSKAMSKHLGVSSEKLRKMVTDGKVSSKDFFKRYGGFCWRDGKCLFRILVRHGSKYESLHWDYWRKLTTWSFSTI</sequence>